<dbReference type="CDD" id="cd19497">
    <property type="entry name" value="RecA-like_ClpX"/>
    <property type="match status" value="1"/>
</dbReference>
<dbReference type="InterPro" id="IPR004487">
    <property type="entry name" value="Clp_protease_ATP-bd_su_ClpX"/>
</dbReference>
<dbReference type="InterPro" id="IPR038366">
    <property type="entry name" value="Znf_CppX_C4_sf"/>
</dbReference>
<dbReference type="Pfam" id="PF06689">
    <property type="entry name" value="zf-C4_ClpX"/>
    <property type="match status" value="1"/>
</dbReference>
<keyword evidence="4 6" id="KW-0067">ATP-binding</keyword>
<keyword evidence="9" id="KW-0645">Protease</keyword>
<evidence type="ECO:0000256" key="3">
    <source>
        <dbReference type="ARBA" id="ARBA00022833"/>
    </source>
</evidence>
<dbReference type="Pfam" id="PF07724">
    <property type="entry name" value="AAA_2"/>
    <property type="match status" value="1"/>
</dbReference>
<feature type="binding site" evidence="6">
    <location>
        <begin position="121"/>
        <end position="128"/>
    </location>
    <ligand>
        <name>ATP</name>
        <dbReference type="ChEBI" id="CHEBI:30616"/>
    </ligand>
</feature>
<evidence type="ECO:0000259" key="8">
    <source>
        <dbReference type="PROSITE" id="PS51902"/>
    </source>
</evidence>
<keyword evidence="10" id="KW-1185">Reference proteome</keyword>
<dbReference type="SMART" id="SM00994">
    <property type="entry name" value="zf-C4_ClpX"/>
    <property type="match status" value="1"/>
</dbReference>
<dbReference type="HAMAP" id="MF_00175">
    <property type="entry name" value="ClpX"/>
    <property type="match status" value="1"/>
</dbReference>
<dbReference type="Proteomes" id="UP001432180">
    <property type="component" value="Chromosome"/>
</dbReference>
<feature type="binding site" evidence="6 7">
    <location>
        <position position="42"/>
    </location>
    <ligand>
        <name>Zn(2+)</name>
        <dbReference type="ChEBI" id="CHEBI:29105"/>
    </ligand>
</feature>
<dbReference type="SUPFAM" id="SSF57716">
    <property type="entry name" value="Glucocorticoid receptor-like (DNA-binding domain)"/>
    <property type="match status" value="1"/>
</dbReference>
<dbReference type="GO" id="GO:0006508">
    <property type="term" value="P:proteolysis"/>
    <property type="evidence" value="ECO:0007669"/>
    <property type="project" value="UniProtKB-KW"/>
</dbReference>
<comment type="subunit">
    <text evidence="6">Component of the ClpX-ClpP complex. Forms a hexameric ring that, in the presence of ATP, binds to fourteen ClpP subunits assembled into a disk-like structure with a central cavity, resembling the structure of eukaryotic proteasomes.</text>
</comment>
<keyword evidence="1 6" id="KW-0479">Metal-binding</keyword>
<evidence type="ECO:0000313" key="10">
    <source>
        <dbReference type="Proteomes" id="UP001432180"/>
    </source>
</evidence>
<dbReference type="RefSeq" id="WP_328986223.1">
    <property type="nucleotide sequence ID" value="NZ_CP121472.1"/>
</dbReference>
<evidence type="ECO:0000256" key="4">
    <source>
        <dbReference type="ARBA" id="ARBA00022840"/>
    </source>
</evidence>
<dbReference type="GO" id="GO:0008233">
    <property type="term" value="F:peptidase activity"/>
    <property type="evidence" value="ECO:0007669"/>
    <property type="project" value="UniProtKB-KW"/>
</dbReference>
<dbReference type="InterPro" id="IPR046425">
    <property type="entry name" value="ClpX_bact"/>
</dbReference>
<comment type="function">
    <text evidence="6">ATP-dependent specificity component of the Clp protease. It directs the protease to specific substrates. Can perform chaperone functions in the absence of ClpP.</text>
</comment>
<dbReference type="NCBIfam" id="NF003745">
    <property type="entry name" value="PRK05342.1"/>
    <property type="match status" value="1"/>
</dbReference>
<dbReference type="Gene3D" id="6.20.220.10">
    <property type="entry name" value="ClpX chaperone, C4-type zinc finger domain"/>
    <property type="match status" value="1"/>
</dbReference>
<dbReference type="SUPFAM" id="SSF52540">
    <property type="entry name" value="P-loop containing nucleoside triphosphate hydrolases"/>
    <property type="match status" value="1"/>
</dbReference>
<feature type="binding site" evidence="6 7">
    <location>
        <position position="20"/>
    </location>
    <ligand>
        <name>Zn(2+)</name>
        <dbReference type="ChEBI" id="CHEBI:29105"/>
    </ligand>
</feature>
<feature type="domain" description="ClpX-type ZB" evidence="8">
    <location>
        <begin position="5"/>
        <end position="58"/>
    </location>
</feature>
<dbReference type="InterPro" id="IPR003593">
    <property type="entry name" value="AAA+_ATPase"/>
</dbReference>
<evidence type="ECO:0000256" key="2">
    <source>
        <dbReference type="ARBA" id="ARBA00022741"/>
    </source>
</evidence>
<feature type="binding site" evidence="6 7">
    <location>
        <position position="17"/>
    </location>
    <ligand>
        <name>Zn(2+)</name>
        <dbReference type="ChEBI" id="CHEBI:29105"/>
    </ligand>
</feature>
<evidence type="ECO:0000313" key="9">
    <source>
        <dbReference type="EMBL" id="WPL15665.1"/>
    </source>
</evidence>
<dbReference type="Pfam" id="PF10431">
    <property type="entry name" value="ClpB_D2-small"/>
    <property type="match status" value="1"/>
</dbReference>
<keyword evidence="9" id="KW-0378">Hydrolase</keyword>
<proteinExistence type="inferred from homology"/>
<organism evidence="9 10">
    <name type="scientific">Thiorhodovibrio winogradskyi</name>
    <dbReference type="NCBI Taxonomy" id="77007"/>
    <lineage>
        <taxon>Bacteria</taxon>
        <taxon>Pseudomonadati</taxon>
        <taxon>Pseudomonadota</taxon>
        <taxon>Gammaproteobacteria</taxon>
        <taxon>Chromatiales</taxon>
        <taxon>Chromatiaceae</taxon>
        <taxon>Thiorhodovibrio</taxon>
    </lineage>
</organism>
<dbReference type="NCBIfam" id="TIGR00382">
    <property type="entry name" value="clpX"/>
    <property type="match status" value="1"/>
</dbReference>
<evidence type="ECO:0000256" key="5">
    <source>
        <dbReference type="ARBA" id="ARBA00023186"/>
    </source>
</evidence>
<protein>
    <recommendedName>
        <fullName evidence="6">ATP-dependent Clp protease ATP-binding subunit ClpX</fullName>
    </recommendedName>
</protein>
<reference evidence="9 10" key="1">
    <citation type="journal article" date="2023" name="Microorganisms">
        <title>Thiorhodovibrio frisius and Trv. litoralis spp. nov., Two Novel Members from a Clade of Fastidious Purple Sulfur Bacteria That Exhibit Unique Red-Shifted Light-Harvesting Capabilities.</title>
        <authorList>
            <person name="Methner A."/>
            <person name="Kuzyk S.B."/>
            <person name="Petersen J."/>
            <person name="Bauer S."/>
            <person name="Brinkmann H."/>
            <person name="Sichau K."/>
            <person name="Wanner G."/>
            <person name="Wolf J."/>
            <person name="Neumann-Schaal M."/>
            <person name="Henke P."/>
            <person name="Tank M."/>
            <person name="Sproer C."/>
            <person name="Bunk B."/>
            <person name="Overmann J."/>
        </authorList>
    </citation>
    <scope>NUCLEOTIDE SEQUENCE [LARGE SCALE GENOMIC DNA]</scope>
    <source>
        <strain evidence="9 10">DSM 6702</strain>
    </source>
</reference>
<dbReference type="GO" id="GO:0005524">
    <property type="term" value="F:ATP binding"/>
    <property type="evidence" value="ECO:0007669"/>
    <property type="project" value="UniProtKB-KW"/>
</dbReference>
<keyword evidence="2 6" id="KW-0547">Nucleotide-binding</keyword>
<dbReference type="Gene3D" id="1.10.8.60">
    <property type="match status" value="1"/>
</dbReference>
<keyword evidence="3 6" id="KW-0862">Zinc</keyword>
<feature type="binding site" evidence="6 7">
    <location>
        <position position="39"/>
    </location>
    <ligand>
        <name>Zn(2+)</name>
        <dbReference type="ChEBI" id="CHEBI:29105"/>
    </ligand>
</feature>
<evidence type="ECO:0000256" key="6">
    <source>
        <dbReference type="HAMAP-Rule" id="MF_00175"/>
    </source>
</evidence>
<comment type="similarity">
    <text evidence="6 7">Belongs to the ClpX chaperone family.</text>
</comment>
<dbReference type="InterPro" id="IPR027417">
    <property type="entry name" value="P-loop_NTPase"/>
</dbReference>
<dbReference type="InterPro" id="IPR059188">
    <property type="entry name" value="Znf_CLPX-like"/>
</dbReference>
<dbReference type="InterPro" id="IPR050052">
    <property type="entry name" value="ATP-dep_Clp_protease_ClpX"/>
</dbReference>
<evidence type="ECO:0000256" key="1">
    <source>
        <dbReference type="ARBA" id="ARBA00022723"/>
    </source>
</evidence>
<gene>
    <name evidence="6 9" type="primary">clpX</name>
    <name evidence="9" type="ORF">Thiowin_00572</name>
</gene>
<dbReference type="EMBL" id="CP121472">
    <property type="protein sequence ID" value="WPL15665.1"/>
    <property type="molecule type" value="Genomic_DNA"/>
</dbReference>
<dbReference type="InterPro" id="IPR003959">
    <property type="entry name" value="ATPase_AAA_core"/>
</dbReference>
<name>A0ABZ0S3E6_9GAMM</name>
<sequence>MSGNSHGKHDDGKLLYCSFCGKSQHEVRKLIAGPSVFICDECVDLCNDIIREEMQETADEATSKLPKPREINDSLDQYVIGQEHAKKVLSVAVYNHYKRMELSGGKDEVEIAKSNILLIGPTGSGKTLLAETLARLLNVPFTIADATTLTEAGYVGEDVENIIQKLLQKCDYDVEKAQTGIVYIDEIDKISRKADNPSITRDVSGEGVQQALLKLIEGTIASVPPQGGRKHPQQEFLQVDTSSILFIVGGAFAGLDRIIRTRSKKGGIGFSAEVHSQDDDKQMTELLSAVEPEDLIRYGLIPEFVGRLPVMATLEELDEDALVRILTEPKHSLYRQYKRLFEMEGVDLELREDALRTIAIKAMERKTGARGLRTIMEQTLLDTMYDLPSMDNVSKITVDRSVILGENPPFILYEGGEPKVMADESA</sequence>
<dbReference type="PANTHER" id="PTHR48102">
    <property type="entry name" value="ATP-DEPENDENT CLP PROTEASE ATP-BINDING SUBUNIT CLPX-LIKE, MITOCHONDRIAL-RELATED"/>
    <property type="match status" value="1"/>
</dbReference>
<accession>A0ABZ0S3E6</accession>
<dbReference type="PANTHER" id="PTHR48102:SF7">
    <property type="entry name" value="ATP-DEPENDENT CLP PROTEASE ATP-BINDING SUBUNIT CLPX-LIKE, MITOCHONDRIAL"/>
    <property type="match status" value="1"/>
</dbReference>
<dbReference type="InterPro" id="IPR010603">
    <property type="entry name" value="Znf_CppX_C4"/>
</dbReference>
<dbReference type="Gene3D" id="3.40.50.300">
    <property type="entry name" value="P-loop containing nucleotide triphosphate hydrolases"/>
    <property type="match status" value="1"/>
</dbReference>
<dbReference type="PROSITE" id="PS51902">
    <property type="entry name" value="CLPX_ZB"/>
    <property type="match status" value="1"/>
</dbReference>
<dbReference type="SMART" id="SM00382">
    <property type="entry name" value="AAA"/>
    <property type="match status" value="1"/>
</dbReference>
<dbReference type="InterPro" id="IPR019489">
    <property type="entry name" value="Clp_ATPase_C"/>
</dbReference>
<evidence type="ECO:0000256" key="7">
    <source>
        <dbReference type="PROSITE-ProRule" id="PRU01250"/>
    </source>
</evidence>
<keyword evidence="5 6" id="KW-0143">Chaperone</keyword>
<dbReference type="SMART" id="SM01086">
    <property type="entry name" value="ClpB_D2-small"/>
    <property type="match status" value="1"/>
</dbReference>